<proteinExistence type="predicted"/>
<evidence type="ECO:0000256" key="1">
    <source>
        <dbReference type="ARBA" id="ARBA00022723"/>
    </source>
</evidence>
<dbReference type="Proteomes" id="UP001221142">
    <property type="component" value="Unassembled WGS sequence"/>
</dbReference>
<evidence type="ECO:0000259" key="5">
    <source>
        <dbReference type="PROSITE" id="PS50865"/>
    </source>
</evidence>
<keyword evidence="3" id="KW-0862">Zinc</keyword>
<reference evidence="6" key="1">
    <citation type="submission" date="2023-03" db="EMBL/GenBank/DDBJ databases">
        <title>Massive genome expansion in bonnet fungi (Mycena s.s.) driven by repeated elements and novel gene families across ecological guilds.</title>
        <authorList>
            <consortium name="Lawrence Berkeley National Laboratory"/>
            <person name="Harder C.B."/>
            <person name="Miyauchi S."/>
            <person name="Viragh M."/>
            <person name="Kuo A."/>
            <person name="Thoen E."/>
            <person name="Andreopoulos B."/>
            <person name="Lu D."/>
            <person name="Skrede I."/>
            <person name="Drula E."/>
            <person name="Henrissat B."/>
            <person name="Morin E."/>
            <person name="Kohler A."/>
            <person name="Barry K."/>
            <person name="LaButti K."/>
            <person name="Morin E."/>
            <person name="Salamov A."/>
            <person name="Lipzen A."/>
            <person name="Mereny Z."/>
            <person name="Hegedus B."/>
            <person name="Baldrian P."/>
            <person name="Stursova M."/>
            <person name="Weitz H."/>
            <person name="Taylor A."/>
            <person name="Grigoriev I.V."/>
            <person name="Nagy L.G."/>
            <person name="Martin F."/>
            <person name="Kauserud H."/>
        </authorList>
    </citation>
    <scope>NUCLEOTIDE SEQUENCE</scope>
    <source>
        <strain evidence="6">9284</strain>
    </source>
</reference>
<feature type="domain" description="MYND-type" evidence="5">
    <location>
        <begin position="44"/>
        <end position="82"/>
    </location>
</feature>
<dbReference type="EMBL" id="JARKIF010000015">
    <property type="protein sequence ID" value="KAJ7622252.1"/>
    <property type="molecule type" value="Genomic_DNA"/>
</dbReference>
<dbReference type="SUPFAM" id="SSF144232">
    <property type="entry name" value="HIT/MYND zinc finger-like"/>
    <property type="match status" value="1"/>
</dbReference>
<keyword evidence="1" id="KW-0479">Metal-binding</keyword>
<dbReference type="Gene3D" id="6.10.140.2220">
    <property type="match status" value="1"/>
</dbReference>
<dbReference type="InterPro" id="IPR058518">
    <property type="entry name" value="DUF8205"/>
</dbReference>
<dbReference type="InterPro" id="IPR024119">
    <property type="entry name" value="TF_DEAF-1"/>
</dbReference>
<dbReference type="PROSITE" id="PS50865">
    <property type="entry name" value="ZF_MYND_2"/>
    <property type="match status" value="1"/>
</dbReference>
<dbReference type="GO" id="GO:0005634">
    <property type="term" value="C:nucleus"/>
    <property type="evidence" value="ECO:0007669"/>
    <property type="project" value="TreeGrafter"/>
</dbReference>
<dbReference type="GO" id="GO:0000981">
    <property type="term" value="F:DNA-binding transcription factor activity, RNA polymerase II-specific"/>
    <property type="evidence" value="ECO:0007669"/>
    <property type="project" value="TreeGrafter"/>
</dbReference>
<sequence length="331" mass="36918">MQDSAARPTLGVHAIHPKNAETFNSVASTSEEIRTGRQSLQTACTNCHKLKENVRRCAKCKEAWYCSKECQKQHWPAHKVFCHPVEGSGIMKLVNNFSANPFLMLYLEAALIQKFDLLNNPRREPPHSARIDVGIEPAEIPDFLAVFEGQQTRTAEEMGGMMQINTIEPLKAIPSSQLSPERALIWNRTQESGAGQICFGIIEFGNGESEQTIAAPMLIHPMAMEFVREAHPDTRTSALTGEVTIVPFSFDQCIEHMNMHIRADKKNQLLLRTALRASDIQAIRGAAENRSTRSAQAIRTKMARESIYKPTRLTFVDARGDDGETSLSSLD</sequence>
<keyword evidence="7" id="KW-1185">Reference proteome</keyword>
<comment type="caution">
    <text evidence="6">The sequence shown here is derived from an EMBL/GenBank/DDBJ whole genome shotgun (WGS) entry which is preliminary data.</text>
</comment>
<evidence type="ECO:0000256" key="2">
    <source>
        <dbReference type="ARBA" id="ARBA00022771"/>
    </source>
</evidence>
<evidence type="ECO:0000256" key="3">
    <source>
        <dbReference type="ARBA" id="ARBA00022833"/>
    </source>
</evidence>
<dbReference type="Pfam" id="PF01753">
    <property type="entry name" value="zf-MYND"/>
    <property type="match status" value="1"/>
</dbReference>
<dbReference type="AlphaFoldDB" id="A0AAD7BIG7"/>
<evidence type="ECO:0000313" key="7">
    <source>
        <dbReference type="Proteomes" id="UP001221142"/>
    </source>
</evidence>
<dbReference type="GO" id="GO:0008270">
    <property type="term" value="F:zinc ion binding"/>
    <property type="evidence" value="ECO:0007669"/>
    <property type="project" value="UniProtKB-KW"/>
</dbReference>
<accession>A0AAD7BIG7</accession>
<evidence type="ECO:0000313" key="6">
    <source>
        <dbReference type="EMBL" id="KAJ7622252.1"/>
    </source>
</evidence>
<protein>
    <recommendedName>
        <fullName evidence="5">MYND-type domain-containing protein</fullName>
    </recommendedName>
</protein>
<organism evidence="6 7">
    <name type="scientific">Roridomyces roridus</name>
    <dbReference type="NCBI Taxonomy" id="1738132"/>
    <lineage>
        <taxon>Eukaryota</taxon>
        <taxon>Fungi</taxon>
        <taxon>Dikarya</taxon>
        <taxon>Basidiomycota</taxon>
        <taxon>Agaricomycotina</taxon>
        <taxon>Agaricomycetes</taxon>
        <taxon>Agaricomycetidae</taxon>
        <taxon>Agaricales</taxon>
        <taxon>Marasmiineae</taxon>
        <taxon>Mycenaceae</taxon>
        <taxon>Roridomyces</taxon>
    </lineage>
</organism>
<dbReference type="InterPro" id="IPR002893">
    <property type="entry name" value="Znf_MYND"/>
</dbReference>
<dbReference type="PROSITE" id="PS01360">
    <property type="entry name" value="ZF_MYND_1"/>
    <property type="match status" value="1"/>
</dbReference>
<dbReference type="Pfam" id="PF26632">
    <property type="entry name" value="DUF8205"/>
    <property type="match status" value="1"/>
</dbReference>
<name>A0AAD7BIG7_9AGAR</name>
<dbReference type="PANTHER" id="PTHR10237:SF14">
    <property type="entry name" value="MYND-TYPE DOMAIN-CONTAINING PROTEIN"/>
    <property type="match status" value="1"/>
</dbReference>
<dbReference type="PANTHER" id="PTHR10237">
    <property type="entry name" value="DEFORMED EPIDERMAL AUTOREGULATORY FACTOR 1 HOMOLOG SUPPRESSIN"/>
    <property type="match status" value="1"/>
</dbReference>
<gene>
    <name evidence="6" type="ORF">FB45DRAFT_927345</name>
</gene>
<evidence type="ECO:0000256" key="4">
    <source>
        <dbReference type="PROSITE-ProRule" id="PRU00134"/>
    </source>
</evidence>
<keyword evidence="2 4" id="KW-0863">Zinc-finger</keyword>